<evidence type="ECO:0000256" key="9">
    <source>
        <dbReference type="ARBA" id="ARBA00023052"/>
    </source>
</evidence>
<dbReference type="GO" id="GO:0003984">
    <property type="term" value="F:acetolactate synthase activity"/>
    <property type="evidence" value="ECO:0007669"/>
    <property type="project" value="UniProtKB-EC"/>
</dbReference>
<dbReference type="InterPro" id="IPR039368">
    <property type="entry name" value="AHAS_TPP"/>
</dbReference>
<keyword evidence="10 12" id="KW-0100">Branched-chain amino acid biosynthesis</keyword>
<sequence>MQDTGRNGGEIKGAELFVKALIEEGVQTLFAYPGGMAIDLFDALYGQSELDVVLPRHEQALVHEADGYARSTGKTGVCLVTSGPGATNLVTGIATANYDSVPLVCFTGQVPTNLIGNDAFQEVDIVGITRSICKYAVTVRDRKDLGRIIKEAFYIAASGKPGPVVVDIPKDIQQEFGSSEYPKEVNIRGYKPNTGIHAGQLKKAMGILNKAKRPVLLCGGGVKISGAGALLTRFAEKTGIPVITTIMGKGCIPSSHPLYVGNIGMHGNYASNQAVSECDVLFSIGTRFNDRITGKISEFAPHASIIHVDVDPASISRNIKVDVPIVGDAKAALQLMLSEAERLQLEEWVQKIGDWKQKYPIRMGQQDQNQDQNQNHRSNGKQTLTPERILRSINTMFPKSIVVTDVGQNQLWTTQYLELDENRQLLTSGGLGTMGYGFPAAIGAKIGNPDTDVICISGDGGMQMNLQEMATAMALELPIIICVMNNGYLGNVRQWQEMFYNRRYSSTCLCYRKSCKRDCLNPDKCCPKYLPDYVKLAKSYEAKGIRVESGEDIEAALTAARENKSGPTLIEFIIERETNVLPIVPGGNALSDMIMEA</sequence>
<comment type="pathway">
    <text evidence="2 12">Amino-acid biosynthesis; L-valine biosynthesis; L-valine from pyruvate: step 1/4.</text>
</comment>
<evidence type="ECO:0000256" key="3">
    <source>
        <dbReference type="ARBA" id="ARBA00007812"/>
    </source>
</evidence>
<dbReference type="InterPro" id="IPR012846">
    <property type="entry name" value="Acetolactate_synth_lsu"/>
</dbReference>
<comment type="catalytic activity">
    <reaction evidence="11 12">
        <text>2 pyruvate + H(+) = (2S)-2-acetolactate + CO2</text>
        <dbReference type="Rhea" id="RHEA:25249"/>
        <dbReference type="ChEBI" id="CHEBI:15361"/>
        <dbReference type="ChEBI" id="CHEBI:15378"/>
        <dbReference type="ChEBI" id="CHEBI:16526"/>
        <dbReference type="ChEBI" id="CHEBI:58476"/>
        <dbReference type="EC" id="2.2.1.6"/>
    </reaction>
</comment>
<dbReference type="Gene3D" id="3.40.50.1220">
    <property type="entry name" value="TPP-binding domain"/>
    <property type="match status" value="1"/>
</dbReference>
<evidence type="ECO:0000256" key="5">
    <source>
        <dbReference type="ARBA" id="ARBA00022605"/>
    </source>
</evidence>
<dbReference type="Proteomes" id="UP000712157">
    <property type="component" value="Unassembled WGS sequence"/>
</dbReference>
<evidence type="ECO:0000313" key="18">
    <source>
        <dbReference type="Proteomes" id="UP000712157"/>
    </source>
</evidence>
<feature type="domain" description="Thiamine pyrophosphate enzyme central" evidence="14">
    <location>
        <begin position="201"/>
        <end position="334"/>
    </location>
</feature>
<evidence type="ECO:0000256" key="6">
    <source>
        <dbReference type="ARBA" id="ARBA00022679"/>
    </source>
</evidence>
<protein>
    <recommendedName>
        <fullName evidence="4 12">Acetolactate synthase</fullName>
        <ecNumber evidence="4 12">2.2.1.6</ecNumber>
    </recommendedName>
</protein>
<dbReference type="InterPro" id="IPR011766">
    <property type="entry name" value="TPP_enzyme_TPP-bd"/>
</dbReference>
<dbReference type="GO" id="GO:0000287">
    <property type="term" value="F:magnesium ion binding"/>
    <property type="evidence" value="ECO:0007669"/>
    <property type="project" value="UniProtKB-UniRule"/>
</dbReference>
<feature type="region of interest" description="Disordered" evidence="13">
    <location>
        <begin position="365"/>
        <end position="385"/>
    </location>
</feature>
<dbReference type="EMBL" id="JAHQCW010000001">
    <property type="protein sequence ID" value="MBU9734940.1"/>
    <property type="molecule type" value="Genomic_DNA"/>
</dbReference>
<evidence type="ECO:0000256" key="13">
    <source>
        <dbReference type="SAM" id="MobiDB-lite"/>
    </source>
</evidence>
<dbReference type="GO" id="GO:0050660">
    <property type="term" value="F:flavin adenine dinucleotide binding"/>
    <property type="evidence" value="ECO:0007669"/>
    <property type="project" value="InterPro"/>
</dbReference>
<dbReference type="FunFam" id="3.40.50.970:FF:000007">
    <property type="entry name" value="Acetolactate synthase"/>
    <property type="match status" value="1"/>
</dbReference>
<dbReference type="PANTHER" id="PTHR18968:SF13">
    <property type="entry name" value="ACETOLACTATE SYNTHASE CATALYTIC SUBUNIT, MITOCHONDRIAL"/>
    <property type="match status" value="1"/>
</dbReference>
<dbReference type="PROSITE" id="PS00187">
    <property type="entry name" value="TPP_ENZYMES"/>
    <property type="match status" value="1"/>
</dbReference>
<keyword evidence="5 12" id="KW-0028">Amino-acid biosynthesis</keyword>
<dbReference type="InterPro" id="IPR000399">
    <property type="entry name" value="TPP-bd_CS"/>
</dbReference>
<keyword evidence="18" id="KW-1185">Reference proteome</keyword>
<organism evidence="17 18">
    <name type="scientific">Diplocloster agilis</name>
    <dbReference type="NCBI Taxonomy" id="2850323"/>
    <lineage>
        <taxon>Bacteria</taxon>
        <taxon>Bacillati</taxon>
        <taxon>Bacillota</taxon>
        <taxon>Clostridia</taxon>
        <taxon>Lachnospirales</taxon>
        <taxon>Lachnospiraceae</taxon>
        <taxon>Diplocloster</taxon>
    </lineage>
</organism>
<dbReference type="EC" id="2.2.1.6" evidence="4 12"/>
<dbReference type="FunFam" id="3.40.50.1220:FF:000008">
    <property type="entry name" value="Acetolactate synthase"/>
    <property type="match status" value="1"/>
</dbReference>
<comment type="pathway">
    <text evidence="1 12">Amino-acid biosynthesis; L-isoleucine biosynthesis; L-isoleucine from 2-oxobutanoate: step 1/4.</text>
</comment>
<evidence type="ECO:0000256" key="8">
    <source>
        <dbReference type="ARBA" id="ARBA00022842"/>
    </source>
</evidence>
<keyword evidence="9 12" id="KW-0786">Thiamine pyrophosphate</keyword>
<evidence type="ECO:0000259" key="16">
    <source>
        <dbReference type="Pfam" id="PF02776"/>
    </source>
</evidence>
<dbReference type="AlphaFoldDB" id="A0A949NGQ6"/>
<evidence type="ECO:0000256" key="11">
    <source>
        <dbReference type="ARBA" id="ARBA00048670"/>
    </source>
</evidence>
<dbReference type="InterPro" id="IPR029035">
    <property type="entry name" value="DHS-like_NAD/FAD-binding_dom"/>
</dbReference>
<keyword evidence="8 12" id="KW-0460">Magnesium</keyword>
<evidence type="ECO:0000256" key="10">
    <source>
        <dbReference type="ARBA" id="ARBA00023304"/>
    </source>
</evidence>
<dbReference type="InterPro" id="IPR045229">
    <property type="entry name" value="TPP_enz"/>
</dbReference>
<dbReference type="GO" id="GO:0009097">
    <property type="term" value="P:isoleucine biosynthetic process"/>
    <property type="evidence" value="ECO:0007669"/>
    <property type="project" value="TreeGrafter"/>
</dbReference>
<name>A0A949NGQ6_9FIRM</name>
<dbReference type="CDD" id="cd02015">
    <property type="entry name" value="TPP_AHAS"/>
    <property type="match status" value="1"/>
</dbReference>
<evidence type="ECO:0000256" key="4">
    <source>
        <dbReference type="ARBA" id="ARBA00013145"/>
    </source>
</evidence>
<evidence type="ECO:0000259" key="14">
    <source>
        <dbReference type="Pfam" id="PF00205"/>
    </source>
</evidence>
<dbReference type="RefSeq" id="WP_238720349.1">
    <property type="nucleotide sequence ID" value="NZ_JAHQCW010000001.1"/>
</dbReference>
<accession>A0A949NGQ6</accession>
<dbReference type="InterPro" id="IPR012000">
    <property type="entry name" value="Thiamin_PyroP_enz_cen_dom"/>
</dbReference>
<dbReference type="Pfam" id="PF02776">
    <property type="entry name" value="TPP_enzyme_N"/>
    <property type="match status" value="1"/>
</dbReference>
<dbReference type="PANTHER" id="PTHR18968">
    <property type="entry name" value="THIAMINE PYROPHOSPHATE ENZYMES"/>
    <property type="match status" value="1"/>
</dbReference>
<dbReference type="InterPro" id="IPR012001">
    <property type="entry name" value="Thiamin_PyroP_enz_TPP-bd_dom"/>
</dbReference>
<dbReference type="Gene3D" id="3.40.50.970">
    <property type="match status" value="2"/>
</dbReference>
<dbReference type="SUPFAM" id="SSF52467">
    <property type="entry name" value="DHS-like NAD/FAD-binding domain"/>
    <property type="match status" value="1"/>
</dbReference>
<dbReference type="GO" id="GO:0005948">
    <property type="term" value="C:acetolactate synthase complex"/>
    <property type="evidence" value="ECO:0007669"/>
    <property type="project" value="TreeGrafter"/>
</dbReference>
<evidence type="ECO:0000256" key="1">
    <source>
        <dbReference type="ARBA" id="ARBA00004974"/>
    </source>
</evidence>
<gene>
    <name evidence="17" type="primary">ilvB</name>
    <name evidence="17" type="ORF">KTH89_00230</name>
</gene>
<feature type="domain" description="Thiamine pyrophosphate enzyme N-terminal TPP-binding" evidence="16">
    <location>
        <begin position="12"/>
        <end position="127"/>
    </location>
</feature>
<dbReference type="Pfam" id="PF02775">
    <property type="entry name" value="TPP_enzyme_C"/>
    <property type="match status" value="1"/>
</dbReference>
<evidence type="ECO:0000256" key="7">
    <source>
        <dbReference type="ARBA" id="ARBA00022723"/>
    </source>
</evidence>
<evidence type="ECO:0000256" key="12">
    <source>
        <dbReference type="RuleBase" id="RU003591"/>
    </source>
</evidence>
<evidence type="ECO:0000313" key="17">
    <source>
        <dbReference type="EMBL" id="MBU9734940.1"/>
    </source>
</evidence>
<evidence type="ECO:0000259" key="15">
    <source>
        <dbReference type="Pfam" id="PF02775"/>
    </source>
</evidence>
<dbReference type="InterPro" id="IPR029061">
    <property type="entry name" value="THDP-binding"/>
</dbReference>
<proteinExistence type="inferred from homology"/>
<comment type="cofactor">
    <cofactor evidence="12">
        <name>thiamine diphosphate</name>
        <dbReference type="ChEBI" id="CHEBI:58937"/>
    </cofactor>
    <text evidence="12">Binds 1 thiamine pyrophosphate per subunit.</text>
</comment>
<comment type="similarity">
    <text evidence="3 12">Belongs to the TPP enzyme family.</text>
</comment>
<keyword evidence="6 12" id="KW-0808">Transferase</keyword>
<keyword evidence="7 12" id="KW-0479">Metal-binding</keyword>
<reference evidence="17" key="1">
    <citation type="submission" date="2021-06" db="EMBL/GenBank/DDBJ databases">
        <title>Description of novel taxa of the family Lachnospiraceae.</title>
        <authorList>
            <person name="Chaplin A.V."/>
            <person name="Sokolova S.R."/>
            <person name="Pikina A.P."/>
            <person name="Korzhanova M."/>
            <person name="Belova V."/>
            <person name="Korostin D."/>
            <person name="Efimov B.A."/>
        </authorList>
    </citation>
    <scope>NUCLEOTIDE SEQUENCE</scope>
    <source>
        <strain evidence="17">ASD5720</strain>
    </source>
</reference>
<dbReference type="SUPFAM" id="SSF52518">
    <property type="entry name" value="Thiamin diphosphate-binding fold (THDP-binding)"/>
    <property type="match status" value="2"/>
</dbReference>
<dbReference type="NCBIfam" id="TIGR00118">
    <property type="entry name" value="acolac_lg"/>
    <property type="match status" value="1"/>
</dbReference>
<comment type="caution">
    <text evidence="17">The sequence shown here is derived from an EMBL/GenBank/DDBJ whole genome shotgun (WGS) entry which is preliminary data.</text>
</comment>
<dbReference type="GO" id="GO:0009099">
    <property type="term" value="P:L-valine biosynthetic process"/>
    <property type="evidence" value="ECO:0007669"/>
    <property type="project" value="TreeGrafter"/>
</dbReference>
<dbReference type="Pfam" id="PF00205">
    <property type="entry name" value="TPP_enzyme_M"/>
    <property type="match status" value="1"/>
</dbReference>
<dbReference type="CDD" id="cd07035">
    <property type="entry name" value="TPP_PYR_POX_like"/>
    <property type="match status" value="1"/>
</dbReference>
<feature type="compositionally biased region" description="Low complexity" evidence="13">
    <location>
        <begin position="365"/>
        <end position="375"/>
    </location>
</feature>
<feature type="compositionally biased region" description="Polar residues" evidence="13">
    <location>
        <begin position="376"/>
        <end position="385"/>
    </location>
</feature>
<dbReference type="GO" id="GO:0030976">
    <property type="term" value="F:thiamine pyrophosphate binding"/>
    <property type="evidence" value="ECO:0007669"/>
    <property type="project" value="UniProtKB-UniRule"/>
</dbReference>
<evidence type="ECO:0000256" key="2">
    <source>
        <dbReference type="ARBA" id="ARBA00005025"/>
    </source>
</evidence>
<feature type="domain" description="Thiamine pyrophosphate enzyme TPP-binding" evidence="15">
    <location>
        <begin position="405"/>
        <end position="572"/>
    </location>
</feature>
<comment type="cofactor">
    <cofactor evidence="12">
        <name>Mg(2+)</name>
        <dbReference type="ChEBI" id="CHEBI:18420"/>
    </cofactor>
    <text evidence="12">Binds 1 Mg(2+) ion per subunit.</text>
</comment>